<dbReference type="PANTHER" id="PTHR32309">
    <property type="entry name" value="TYROSINE-PROTEIN KINASE"/>
    <property type="match status" value="1"/>
</dbReference>
<feature type="transmembrane region" description="Helical" evidence="2">
    <location>
        <begin position="20"/>
        <end position="42"/>
    </location>
</feature>
<organism evidence="3 4">
    <name type="scientific">Stagnihabitans tardus</name>
    <dbReference type="NCBI Taxonomy" id="2699202"/>
    <lineage>
        <taxon>Bacteria</taxon>
        <taxon>Pseudomonadati</taxon>
        <taxon>Pseudomonadota</taxon>
        <taxon>Alphaproteobacteria</taxon>
        <taxon>Rhodobacterales</taxon>
        <taxon>Paracoccaceae</taxon>
        <taxon>Stagnihabitans</taxon>
    </lineage>
</organism>
<evidence type="ECO:0000313" key="3">
    <source>
        <dbReference type="EMBL" id="NBZ88587.1"/>
    </source>
</evidence>
<keyword evidence="4" id="KW-1185">Reference proteome</keyword>
<dbReference type="GO" id="GO:0004713">
    <property type="term" value="F:protein tyrosine kinase activity"/>
    <property type="evidence" value="ECO:0007669"/>
    <property type="project" value="TreeGrafter"/>
</dbReference>
<dbReference type="AlphaFoldDB" id="A0AAE4Y9L6"/>
<feature type="coiled-coil region" evidence="1">
    <location>
        <begin position="195"/>
        <end position="280"/>
    </location>
</feature>
<keyword evidence="2" id="KW-1133">Transmembrane helix</keyword>
<sequence length="380" mass="42167">MPDPRPLETVQAARLQIRHFLLMTLFVLLVILPPSVYGAYLYTKAADQYESDVGFGSRTEKSSTTFDVLGVLGGAGGAASTKDMDILNQFVTSQELVERIDRKLDLRKIWARHPEDWYFSFPADGPIEDLVEYWNDMVVVNFDSSTGLMLLEVYAFTPEDARAIAQEIVVESTAIINELSKTAQEDTTRYARETLAKAEDRYRTAQNDLAEFRSKNHIVDPATQLAGASQVVNSLAQQLAEAQISLDLLRGQVADSDPRIGQLTRRIEVIENRIATETAKVGNVSDPADPGYAALIRDYQNLQLELEFGQKAYLAAQGAYDQAVTDAAQQTHYLATFLAPTLAQSTTAPDRPLHILLTALAGLLAWASISMIYYALRDRR</sequence>
<dbReference type="Proteomes" id="UP001193501">
    <property type="component" value="Unassembled WGS sequence"/>
</dbReference>
<gene>
    <name evidence="3" type="ORF">GV832_13415</name>
</gene>
<name>A0AAE4Y9L6_9RHOB</name>
<keyword evidence="3" id="KW-0762">Sugar transport</keyword>
<dbReference type="RefSeq" id="WP_168775406.1">
    <property type="nucleotide sequence ID" value="NZ_JAABNR010000012.1"/>
</dbReference>
<dbReference type="InterPro" id="IPR050445">
    <property type="entry name" value="Bact_polysacc_biosynth/exp"/>
</dbReference>
<keyword evidence="3" id="KW-0813">Transport</keyword>
<dbReference type="EMBL" id="JAABNR010000012">
    <property type="protein sequence ID" value="NBZ88587.1"/>
    <property type="molecule type" value="Genomic_DNA"/>
</dbReference>
<evidence type="ECO:0000256" key="1">
    <source>
        <dbReference type="SAM" id="Coils"/>
    </source>
</evidence>
<keyword evidence="1" id="KW-0175">Coiled coil</keyword>
<accession>A0AAE4Y9L6</accession>
<comment type="caution">
    <text evidence="3">The sequence shown here is derived from an EMBL/GenBank/DDBJ whole genome shotgun (WGS) entry which is preliminary data.</text>
</comment>
<keyword evidence="2" id="KW-0472">Membrane</keyword>
<proteinExistence type="predicted"/>
<dbReference type="GO" id="GO:0005886">
    <property type="term" value="C:plasma membrane"/>
    <property type="evidence" value="ECO:0007669"/>
    <property type="project" value="TreeGrafter"/>
</dbReference>
<keyword evidence="2" id="KW-0812">Transmembrane</keyword>
<reference evidence="3" key="1">
    <citation type="submission" date="2020-01" db="EMBL/GenBank/DDBJ databases">
        <authorList>
            <person name="Chen W.-M."/>
        </authorList>
    </citation>
    <scope>NUCLEOTIDE SEQUENCE</scope>
    <source>
        <strain evidence="3">CYK-10</strain>
    </source>
</reference>
<evidence type="ECO:0000313" key="4">
    <source>
        <dbReference type="Proteomes" id="UP001193501"/>
    </source>
</evidence>
<protein>
    <submittedName>
        <fullName evidence="3">Sugar transporter</fullName>
    </submittedName>
</protein>
<feature type="transmembrane region" description="Helical" evidence="2">
    <location>
        <begin position="353"/>
        <end position="376"/>
    </location>
</feature>
<dbReference type="PANTHER" id="PTHR32309:SF13">
    <property type="entry name" value="FERRIC ENTEROBACTIN TRANSPORT PROTEIN FEPE"/>
    <property type="match status" value="1"/>
</dbReference>
<evidence type="ECO:0000256" key="2">
    <source>
        <dbReference type="SAM" id="Phobius"/>
    </source>
</evidence>